<keyword evidence="3" id="KW-1185">Reference proteome</keyword>
<dbReference type="RefSeq" id="WP_217679931.1">
    <property type="nucleotide sequence ID" value="NZ_JAHRGL010000011.1"/>
</dbReference>
<accession>A0ABS6MT75</accession>
<dbReference type="EMBL" id="JAHRGL010000011">
    <property type="protein sequence ID" value="MBV2132018.1"/>
    <property type="molecule type" value="Genomic_DNA"/>
</dbReference>
<reference evidence="2 3" key="1">
    <citation type="submission" date="2021-06" db="EMBL/GenBank/DDBJ databases">
        <title>Differences between aerobic and microaerobic xylene degrading microbial communities.</title>
        <authorList>
            <person name="Banerjee S."/>
            <person name="Tancsics A."/>
        </authorList>
    </citation>
    <scope>NUCLEOTIDE SEQUENCE [LARGE SCALE GENOMIC DNA]</scope>
    <source>
        <strain evidence="2 3">MAP12</strain>
    </source>
</reference>
<name>A0ABS6MT75_9GAMM</name>
<organism evidence="2 3">
    <name type="scientific">Geopseudomonas aromaticivorans</name>
    <dbReference type="NCBI Taxonomy" id="2849492"/>
    <lineage>
        <taxon>Bacteria</taxon>
        <taxon>Pseudomonadati</taxon>
        <taxon>Pseudomonadota</taxon>
        <taxon>Gammaproteobacteria</taxon>
        <taxon>Pseudomonadales</taxon>
        <taxon>Pseudomonadaceae</taxon>
        <taxon>Geopseudomonas</taxon>
    </lineage>
</organism>
<gene>
    <name evidence="2" type="ORF">KRX52_04295</name>
</gene>
<dbReference type="Proteomes" id="UP000813068">
    <property type="component" value="Unassembled WGS sequence"/>
</dbReference>
<evidence type="ECO:0000259" key="1">
    <source>
        <dbReference type="Pfam" id="PF08861"/>
    </source>
</evidence>
<feature type="domain" description="DUF1828" evidence="1">
    <location>
        <begin position="33"/>
        <end position="122"/>
    </location>
</feature>
<evidence type="ECO:0000313" key="2">
    <source>
        <dbReference type="EMBL" id="MBV2132018.1"/>
    </source>
</evidence>
<dbReference type="Pfam" id="PF08861">
    <property type="entry name" value="DUF1828"/>
    <property type="match status" value="1"/>
</dbReference>
<proteinExistence type="predicted"/>
<sequence length="257" mass="28772">MVTSESLQKTLCKTLCSEVIVRQRGDLLTVSLPLVGRDGDAFTAYLEQVPAGWKISDLGNTMMRLSYENDLSKLLIGARARLYETILAENGLTDDDGEIYLTVPADQLGRGLFTLGQGLSRIEDIALWTRSRVESTFYDDLRKVLSGFIPRDKLEENYIVPGLPSAENYPIDYCIHTGARPLYLFGVNNKDKARLATIVLQYLLQSGQKFESMAVCADIDSLTTQDRHRLMNAANDVVPSIHDAESIRQKILHRMQA</sequence>
<comment type="caution">
    <text evidence="2">The sequence shown here is derived from an EMBL/GenBank/DDBJ whole genome shotgun (WGS) entry which is preliminary data.</text>
</comment>
<protein>
    <submittedName>
        <fullName evidence="2">DUF1828 domain-containing protein</fullName>
    </submittedName>
</protein>
<evidence type="ECO:0000313" key="3">
    <source>
        <dbReference type="Proteomes" id="UP000813068"/>
    </source>
</evidence>
<dbReference type="InterPro" id="IPR014960">
    <property type="entry name" value="DUF1828"/>
</dbReference>